<evidence type="ECO:0000256" key="1">
    <source>
        <dbReference type="SAM" id="MobiDB-lite"/>
    </source>
</evidence>
<dbReference type="EMBL" id="JARKIF010000025">
    <property type="protein sequence ID" value="KAJ7614900.1"/>
    <property type="molecule type" value="Genomic_DNA"/>
</dbReference>
<proteinExistence type="predicted"/>
<evidence type="ECO:0000313" key="3">
    <source>
        <dbReference type="Proteomes" id="UP001221142"/>
    </source>
</evidence>
<accession>A0AAD7BAA1</accession>
<evidence type="ECO:0000313" key="2">
    <source>
        <dbReference type="EMBL" id="KAJ7614900.1"/>
    </source>
</evidence>
<feature type="region of interest" description="Disordered" evidence="1">
    <location>
        <begin position="1"/>
        <end position="20"/>
    </location>
</feature>
<dbReference type="AlphaFoldDB" id="A0AAD7BAA1"/>
<dbReference type="Proteomes" id="UP001221142">
    <property type="component" value="Unassembled WGS sequence"/>
</dbReference>
<reference evidence="2" key="1">
    <citation type="submission" date="2023-03" db="EMBL/GenBank/DDBJ databases">
        <title>Massive genome expansion in bonnet fungi (Mycena s.s.) driven by repeated elements and novel gene families across ecological guilds.</title>
        <authorList>
            <consortium name="Lawrence Berkeley National Laboratory"/>
            <person name="Harder C.B."/>
            <person name="Miyauchi S."/>
            <person name="Viragh M."/>
            <person name="Kuo A."/>
            <person name="Thoen E."/>
            <person name="Andreopoulos B."/>
            <person name="Lu D."/>
            <person name="Skrede I."/>
            <person name="Drula E."/>
            <person name="Henrissat B."/>
            <person name="Morin E."/>
            <person name="Kohler A."/>
            <person name="Barry K."/>
            <person name="LaButti K."/>
            <person name="Morin E."/>
            <person name="Salamov A."/>
            <person name="Lipzen A."/>
            <person name="Mereny Z."/>
            <person name="Hegedus B."/>
            <person name="Baldrian P."/>
            <person name="Stursova M."/>
            <person name="Weitz H."/>
            <person name="Taylor A."/>
            <person name="Grigoriev I.V."/>
            <person name="Nagy L.G."/>
            <person name="Martin F."/>
            <person name="Kauserud H."/>
        </authorList>
    </citation>
    <scope>NUCLEOTIDE SEQUENCE</scope>
    <source>
        <strain evidence="2">9284</strain>
    </source>
</reference>
<organism evidence="2 3">
    <name type="scientific">Roridomyces roridus</name>
    <dbReference type="NCBI Taxonomy" id="1738132"/>
    <lineage>
        <taxon>Eukaryota</taxon>
        <taxon>Fungi</taxon>
        <taxon>Dikarya</taxon>
        <taxon>Basidiomycota</taxon>
        <taxon>Agaricomycotina</taxon>
        <taxon>Agaricomycetes</taxon>
        <taxon>Agaricomycetidae</taxon>
        <taxon>Agaricales</taxon>
        <taxon>Marasmiineae</taxon>
        <taxon>Mycenaceae</taxon>
        <taxon>Roridomyces</taxon>
    </lineage>
</organism>
<protein>
    <submittedName>
        <fullName evidence="2">Uncharacterized protein</fullName>
    </submittedName>
</protein>
<comment type="caution">
    <text evidence="2">The sequence shown here is derived from an EMBL/GenBank/DDBJ whole genome shotgun (WGS) entry which is preliminary data.</text>
</comment>
<name>A0AAD7BAA1_9AGAR</name>
<keyword evidence="3" id="KW-1185">Reference proteome</keyword>
<feature type="compositionally biased region" description="Basic and acidic residues" evidence="1">
    <location>
        <begin position="1"/>
        <end position="11"/>
    </location>
</feature>
<sequence length="292" mass="33378">MPAAGNRDKMYNCHKPRTTKTSTQPIDVKIWLSSVSDNENSKLDWSATPTALRIKKSRDWPPFMPDLRRIRTQILQEDVEDIEKFTNARDFSSRDFLADSSRTKDWLIKAEKKRVKKGSGQVLLTNMIMTGVKRAKGELEATHDPAEEKVETLNRWNGFRSRGIQTKGFKWQTFLGQTTFQVEKIDEPVQEDSDVPSGGFEPRCDFTCNWPKNHPRTTGLAELIVFARLCQCSGGFEPSHSAEWIQDPTDSKREGKLQYKRLANGRFHTSNQTNLPAADHEPAFDIVSDNLF</sequence>
<gene>
    <name evidence="2" type="ORF">FB45DRAFT_873772</name>
</gene>